<evidence type="ECO:0000313" key="4">
    <source>
        <dbReference type="Proteomes" id="UP001200145"/>
    </source>
</evidence>
<gene>
    <name evidence="3" type="ORF">L0U88_19915</name>
</gene>
<keyword evidence="2" id="KW-0732">Signal</keyword>
<dbReference type="RefSeq" id="WP_234868508.1">
    <property type="nucleotide sequence ID" value="NZ_JAKEVY010000007.1"/>
</dbReference>
<evidence type="ECO:0000256" key="1">
    <source>
        <dbReference type="ARBA" id="ARBA00007162"/>
    </source>
</evidence>
<dbReference type="PANTHER" id="PTHR35841:SF1">
    <property type="entry name" value="PHOSPHONATES-BINDING PERIPLASMIC PROTEIN"/>
    <property type="match status" value="1"/>
</dbReference>
<dbReference type="PANTHER" id="PTHR35841">
    <property type="entry name" value="PHOSPHONATES-BINDING PERIPLASMIC PROTEIN"/>
    <property type="match status" value="1"/>
</dbReference>
<dbReference type="InterPro" id="IPR005770">
    <property type="entry name" value="PhnD"/>
</dbReference>
<dbReference type="Gene3D" id="3.40.190.10">
    <property type="entry name" value="Periplasmic binding protein-like II"/>
    <property type="match status" value="2"/>
</dbReference>
<evidence type="ECO:0000256" key="2">
    <source>
        <dbReference type="ARBA" id="ARBA00022729"/>
    </source>
</evidence>
<comment type="caution">
    <text evidence="3">The sequence shown here is derived from an EMBL/GenBank/DDBJ whole genome shotgun (WGS) entry which is preliminary data.</text>
</comment>
<name>A0ABS9BPJ3_9BACT</name>
<dbReference type="NCBIfam" id="TIGR01098">
    <property type="entry name" value="3A0109s03R"/>
    <property type="match status" value="1"/>
</dbReference>
<sequence length="278" mass="31011">MATYRYDTNNRIANLEPLANHIQKTIGIQVEIHSYQSVPEFIKALQMGEVDLGFINTFGYLLLSASEKKHPMWAPVTWVVPKDTRDIYKTSFIARTHSTINWSNLKEKTAEIRLALVAPGSTSGNLVPRLLLNSRMISSPEQEFKSLQYAGTHKAAVETIINGSADLAAMGQDAFLVYQQENPGYKNELREIAVSPEIPLGPALVNTRLPVLVQEKLVSCLLTVHQVNPLVIEQLRAGWTEARKATHFERIKPNHYQQLLEAFGPPGAVSGILLQFAQ</sequence>
<protein>
    <submittedName>
        <fullName evidence="3">Phosphate/phosphite/phosphonate ABC transporter substrate-binding protein</fullName>
    </submittedName>
</protein>
<dbReference type="Pfam" id="PF12974">
    <property type="entry name" value="Phosphonate-bd"/>
    <property type="match status" value="1"/>
</dbReference>
<dbReference type="EMBL" id="JAKEVY010000007">
    <property type="protein sequence ID" value="MCF1716918.1"/>
    <property type="molecule type" value="Genomic_DNA"/>
</dbReference>
<comment type="similarity">
    <text evidence="1">Belongs to the phosphate/phosphite/phosphonate binding protein family.</text>
</comment>
<organism evidence="3 4">
    <name type="scientific">Flavihumibacter fluminis</name>
    <dbReference type="NCBI Taxonomy" id="2909236"/>
    <lineage>
        <taxon>Bacteria</taxon>
        <taxon>Pseudomonadati</taxon>
        <taxon>Bacteroidota</taxon>
        <taxon>Chitinophagia</taxon>
        <taxon>Chitinophagales</taxon>
        <taxon>Chitinophagaceae</taxon>
        <taxon>Flavihumibacter</taxon>
    </lineage>
</organism>
<keyword evidence="4" id="KW-1185">Reference proteome</keyword>
<reference evidence="3 4" key="1">
    <citation type="submission" date="2022-01" db="EMBL/GenBank/DDBJ databases">
        <title>Flavihumibacter sp. nov., isolated from sediment of a river.</title>
        <authorList>
            <person name="Liu H."/>
        </authorList>
    </citation>
    <scope>NUCLEOTIDE SEQUENCE [LARGE SCALE GENOMIC DNA]</scope>
    <source>
        <strain evidence="3 4">RY-1</strain>
    </source>
</reference>
<evidence type="ECO:0000313" key="3">
    <source>
        <dbReference type="EMBL" id="MCF1716918.1"/>
    </source>
</evidence>
<proteinExistence type="inferred from homology"/>
<dbReference type="Proteomes" id="UP001200145">
    <property type="component" value="Unassembled WGS sequence"/>
</dbReference>
<accession>A0ABS9BPJ3</accession>
<dbReference type="SUPFAM" id="SSF53850">
    <property type="entry name" value="Periplasmic binding protein-like II"/>
    <property type="match status" value="1"/>
</dbReference>